<proteinExistence type="inferred from homology"/>
<gene>
    <name evidence="3" type="ORF">ACHAWU_005386</name>
</gene>
<dbReference type="InterPro" id="IPR018520">
    <property type="entry name" value="UPP_synth-like_CS"/>
</dbReference>
<comment type="similarity">
    <text evidence="1">Belongs to the UPP synthase family.</text>
</comment>
<evidence type="ECO:0008006" key="5">
    <source>
        <dbReference type="Google" id="ProtNLM"/>
    </source>
</evidence>
<name>A0ABD3MJF8_9STRA</name>
<dbReference type="SUPFAM" id="SSF64005">
    <property type="entry name" value="Undecaprenyl diphosphate synthase"/>
    <property type="match status" value="1"/>
</dbReference>
<accession>A0ABD3MJF8</accession>
<dbReference type="GO" id="GO:0016740">
    <property type="term" value="F:transferase activity"/>
    <property type="evidence" value="ECO:0007669"/>
    <property type="project" value="UniProtKB-KW"/>
</dbReference>
<dbReference type="PROSITE" id="PS01066">
    <property type="entry name" value="UPP_SYNTHASE"/>
    <property type="match status" value="1"/>
</dbReference>
<dbReference type="InterPro" id="IPR036424">
    <property type="entry name" value="UPP_synth-like_sf"/>
</dbReference>
<dbReference type="AlphaFoldDB" id="A0ABD3MJF8"/>
<evidence type="ECO:0000256" key="1">
    <source>
        <dbReference type="ARBA" id="ARBA00005432"/>
    </source>
</evidence>
<dbReference type="CDD" id="cd00475">
    <property type="entry name" value="Cis_IPPS"/>
    <property type="match status" value="1"/>
</dbReference>
<dbReference type="Proteomes" id="UP001530293">
    <property type="component" value="Unassembled WGS sequence"/>
</dbReference>
<evidence type="ECO:0000313" key="3">
    <source>
        <dbReference type="EMBL" id="KAL3760665.1"/>
    </source>
</evidence>
<dbReference type="InterPro" id="IPR001441">
    <property type="entry name" value="UPP_synth-like"/>
</dbReference>
<dbReference type="HAMAP" id="MF_01139">
    <property type="entry name" value="ISPT"/>
    <property type="match status" value="1"/>
</dbReference>
<evidence type="ECO:0000313" key="4">
    <source>
        <dbReference type="Proteomes" id="UP001530293"/>
    </source>
</evidence>
<organism evidence="3 4">
    <name type="scientific">Discostella pseudostelligera</name>
    <dbReference type="NCBI Taxonomy" id="259834"/>
    <lineage>
        <taxon>Eukaryota</taxon>
        <taxon>Sar</taxon>
        <taxon>Stramenopiles</taxon>
        <taxon>Ochrophyta</taxon>
        <taxon>Bacillariophyta</taxon>
        <taxon>Coscinodiscophyceae</taxon>
        <taxon>Thalassiosirophycidae</taxon>
        <taxon>Stephanodiscales</taxon>
        <taxon>Stephanodiscaceae</taxon>
        <taxon>Discostella</taxon>
    </lineage>
</organism>
<comment type="caution">
    <text evidence="3">The sequence shown here is derived from an EMBL/GenBank/DDBJ whole genome shotgun (WGS) entry which is preliminary data.</text>
</comment>
<sequence>MANGSYRRISDKSTSIENDANDDNTLDINIIFDDLPRHIAFICDGNSRWSEQQQQQQQQQDQQSRQSILQLPGLSSSLIPKSMIGHAAGADRVVRLIDTLLSMRQKQHQLNQHSGKKKHNASIQYCTLFAFSTENWSRPYQEVYSLFQVLEQMAIHYSNHDTALREGRVQIRILGDLEDERIPKSTSKELRNLELKSKVACDERRRRRKENDATASDGGLQVVGVDHGDVLDGDVDDDVLTICLAINYGGRADILRAATELALSIINESSSATTSSSSDSAMADAAATVNEREISKRLCTSSLPDVDLIVRTGGERRLSNFFLWEAAYAELYFTDVFWPDFDEQELEKALVWYGKRNRRFGGR</sequence>
<keyword evidence="2" id="KW-0808">Transferase</keyword>
<dbReference type="PANTHER" id="PTHR10291:SF43">
    <property type="entry name" value="DEHYDRODOLICHYL DIPHOSPHATE SYNTHASE COMPLEX SUBUNIT DHDDS"/>
    <property type="match status" value="1"/>
</dbReference>
<dbReference type="Pfam" id="PF01255">
    <property type="entry name" value="Prenyltransf"/>
    <property type="match status" value="2"/>
</dbReference>
<keyword evidence="4" id="KW-1185">Reference proteome</keyword>
<protein>
    <recommendedName>
        <fullName evidence="5">Alkyl transferase</fullName>
    </recommendedName>
</protein>
<dbReference type="EMBL" id="JALLBG020000175">
    <property type="protein sequence ID" value="KAL3760665.1"/>
    <property type="molecule type" value="Genomic_DNA"/>
</dbReference>
<dbReference type="PANTHER" id="PTHR10291">
    <property type="entry name" value="DEHYDRODOLICHYL DIPHOSPHATE SYNTHASE FAMILY MEMBER"/>
    <property type="match status" value="1"/>
</dbReference>
<reference evidence="3 4" key="1">
    <citation type="submission" date="2024-10" db="EMBL/GenBank/DDBJ databases">
        <title>Updated reference genomes for cyclostephanoid diatoms.</title>
        <authorList>
            <person name="Roberts W.R."/>
            <person name="Alverson A.J."/>
        </authorList>
    </citation>
    <scope>NUCLEOTIDE SEQUENCE [LARGE SCALE GENOMIC DNA]</scope>
    <source>
        <strain evidence="3 4">AJA232-27</strain>
    </source>
</reference>
<dbReference type="Gene3D" id="3.40.1180.10">
    <property type="entry name" value="Decaprenyl diphosphate synthase-like"/>
    <property type="match status" value="1"/>
</dbReference>
<evidence type="ECO:0000256" key="2">
    <source>
        <dbReference type="ARBA" id="ARBA00022679"/>
    </source>
</evidence>